<comment type="similarity">
    <text evidence="2">Belongs to the bacterial solute-binding protein 1 family.</text>
</comment>
<sequence>MDARFRGHDLAEIVRRSFHIGRFHAAIFFALLSLVACTRTDPDVTVLKFWAMGREAEVVPALLADFERDNPGIRVEVQALPLTAAHEKLLTAFAGDALPDLAQLGNTWVPELATLGALEPLQAHVDASPVVRQDDYFAGIWDTNVLDGRLYGVPWYVDTRLLFYRKDLLAQAGFAEPPRDWAEWKRALAAIKRNAGADKYAILLPLNEYEPLLNLAVQMPDPLLREHDTLGNFESAGFRRAFEFYLEMFHQDWAPPMSATQISNVWDEFAAGFYVFYITGPWNVGEFRRRLPAALQDQWGTAPLPGPDGPGAAVAGGSSLVMFAGSERKPEVWRLIEFLSAPEQQRRLHELCGDLPPRRSSWAAPALAGDPYARAFRDQLERARPAPKVPEWERIAQELRLAAERAVRGGQPVDAVLRQLDARTDEILDKRRWMLAHEAAR</sequence>
<dbReference type="CDD" id="cd14747">
    <property type="entry name" value="PBP2_MalE"/>
    <property type="match status" value="1"/>
</dbReference>
<dbReference type="InterPro" id="IPR050490">
    <property type="entry name" value="Bact_solute-bd_prot1"/>
</dbReference>
<evidence type="ECO:0000256" key="3">
    <source>
        <dbReference type="ARBA" id="ARBA00022448"/>
    </source>
</evidence>
<dbReference type="SUPFAM" id="SSF53850">
    <property type="entry name" value="Periplasmic binding protein-like II"/>
    <property type="match status" value="1"/>
</dbReference>
<reference evidence="6" key="1">
    <citation type="journal article" date="2019" name="Int. J. Syst. Evol. Microbiol.">
        <title>The Global Catalogue of Microorganisms (GCM) 10K type strain sequencing project: providing services to taxonomists for standard genome sequencing and annotation.</title>
        <authorList>
            <consortium name="The Broad Institute Genomics Platform"/>
            <consortium name="The Broad Institute Genome Sequencing Center for Infectious Disease"/>
            <person name="Wu L."/>
            <person name="Ma J."/>
        </authorList>
    </citation>
    <scope>NUCLEOTIDE SEQUENCE [LARGE SCALE GENOMIC DNA]</scope>
    <source>
        <strain evidence="6">CCUG 30340</strain>
    </source>
</reference>
<evidence type="ECO:0000313" key="6">
    <source>
        <dbReference type="Proteomes" id="UP001595886"/>
    </source>
</evidence>
<dbReference type="EMBL" id="JBHSHD010000010">
    <property type="protein sequence ID" value="MFC4821317.1"/>
    <property type="molecule type" value="Genomic_DNA"/>
</dbReference>
<evidence type="ECO:0000256" key="4">
    <source>
        <dbReference type="ARBA" id="ARBA00022729"/>
    </source>
</evidence>
<dbReference type="Proteomes" id="UP001595886">
    <property type="component" value="Unassembled WGS sequence"/>
</dbReference>
<organism evidence="5 6">
    <name type="scientific">Dokdonella ginsengisoli</name>
    <dbReference type="NCBI Taxonomy" id="363846"/>
    <lineage>
        <taxon>Bacteria</taxon>
        <taxon>Pseudomonadati</taxon>
        <taxon>Pseudomonadota</taxon>
        <taxon>Gammaproteobacteria</taxon>
        <taxon>Lysobacterales</taxon>
        <taxon>Rhodanobacteraceae</taxon>
        <taxon>Dokdonella</taxon>
    </lineage>
</organism>
<dbReference type="PANTHER" id="PTHR43649:SF34">
    <property type="entry name" value="ABC TRANSPORTER PERIPLASMIC-BINDING PROTEIN YCJN-RELATED"/>
    <property type="match status" value="1"/>
</dbReference>
<dbReference type="PANTHER" id="PTHR43649">
    <property type="entry name" value="ARABINOSE-BINDING PROTEIN-RELATED"/>
    <property type="match status" value="1"/>
</dbReference>
<evidence type="ECO:0000256" key="1">
    <source>
        <dbReference type="ARBA" id="ARBA00004418"/>
    </source>
</evidence>
<keyword evidence="4" id="KW-0732">Signal</keyword>
<gene>
    <name evidence="5" type="ORF">ACFO6Q_13365</name>
</gene>
<keyword evidence="3" id="KW-0813">Transport</keyword>
<dbReference type="InterPro" id="IPR006059">
    <property type="entry name" value="SBP"/>
</dbReference>
<keyword evidence="6" id="KW-1185">Reference proteome</keyword>
<evidence type="ECO:0000313" key="5">
    <source>
        <dbReference type="EMBL" id="MFC4821317.1"/>
    </source>
</evidence>
<accession>A0ABV9QWU3</accession>
<comment type="subcellular location">
    <subcellularLocation>
        <location evidence="1">Periplasm</location>
    </subcellularLocation>
</comment>
<dbReference type="Gene3D" id="3.40.190.10">
    <property type="entry name" value="Periplasmic binding protein-like II"/>
    <property type="match status" value="2"/>
</dbReference>
<proteinExistence type="inferred from homology"/>
<protein>
    <submittedName>
        <fullName evidence="5">Sugar ABC transporter substrate-binding protein</fullName>
    </submittedName>
</protein>
<evidence type="ECO:0000256" key="2">
    <source>
        <dbReference type="ARBA" id="ARBA00008520"/>
    </source>
</evidence>
<comment type="caution">
    <text evidence="5">The sequence shown here is derived from an EMBL/GenBank/DDBJ whole genome shotgun (WGS) entry which is preliminary data.</text>
</comment>
<name>A0ABV9QWU3_9GAMM</name>
<dbReference type="Pfam" id="PF01547">
    <property type="entry name" value="SBP_bac_1"/>
    <property type="match status" value="1"/>
</dbReference>
<dbReference type="RefSeq" id="WP_380021601.1">
    <property type="nucleotide sequence ID" value="NZ_JBHSHD010000010.1"/>
</dbReference>